<dbReference type="AlphaFoldDB" id="A0A0C9ZFC8"/>
<evidence type="ECO:0000313" key="1">
    <source>
        <dbReference type="EMBL" id="KIK24644.1"/>
    </source>
</evidence>
<reference evidence="1 2" key="1">
    <citation type="submission" date="2014-04" db="EMBL/GenBank/DDBJ databases">
        <authorList>
            <consortium name="DOE Joint Genome Institute"/>
            <person name="Kuo A."/>
            <person name="Kohler A."/>
            <person name="Costa M.D."/>
            <person name="Nagy L.G."/>
            <person name="Floudas D."/>
            <person name="Copeland A."/>
            <person name="Barry K.W."/>
            <person name="Cichocki N."/>
            <person name="Veneault-Fourrey C."/>
            <person name="LaButti K."/>
            <person name="Lindquist E.A."/>
            <person name="Lipzen A."/>
            <person name="Lundell T."/>
            <person name="Morin E."/>
            <person name="Murat C."/>
            <person name="Sun H."/>
            <person name="Tunlid A."/>
            <person name="Henrissat B."/>
            <person name="Grigoriev I.V."/>
            <person name="Hibbett D.S."/>
            <person name="Martin F."/>
            <person name="Nordberg H.P."/>
            <person name="Cantor M.N."/>
            <person name="Hua S.X."/>
        </authorList>
    </citation>
    <scope>NUCLEOTIDE SEQUENCE [LARGE SCALE GENOMIC DNA]</scope>
    <source>
        <strain evidence="1 2">441</strain>
    </source>
</reference>
<gene>
    <name evidence="1" type="ORF">PISMIDRAFT_397481</name>
</gene>
<protein>
    <submittedName>
        <fullName evidence="1">Uncharacterized protein</fullName>
    </submittedName>
</protein>
<accession>A0A0C9ZFC8</accession>
<sequence length="124" mass="13935">MAFLPATSVQASISTRCFRLHSMIRYGYVRCLAYSLGQTLFAYREDYTLSRLLEGLLDKGERELHHGCGLRADEGGALRSERLEMPVCTYPESRGVCMFSTHQTNGDFSVCLRLPSPCSEVECL</sequence>
<dbReference type="EMBL" id="KN833714">
    <property type="protein sequence ID" value="KIK24644.1"/>
    <property type="molecule type" value="Genomic_DNA"/>
</dbReference>
<proteinExistence type="predicted"/>
<dbReference type="Proteomes" id="UP000054018">
    <property type="component" value="Unassembled WGS sequence"/>
</dbReference>
<reference evidence="2" key="2">
    <citation type="submission" date="2015-01" db="EMBL/GenBank/DDBJ databases">
        <title>Evolutionary Origins and Diversification of the Mycorrhizal Mutualists.</title>
        <authorList>
            <consortium name="DOE Joint Genome Institute"/>
            <consortium name="Mycorrhizal Genomics Consortium"/>
            <person name="Kohler A."/>
            <person name="Kuo A."/>
            <person name="Nagy L.G."/>
            <person name="Floudas D."/>
            <person name="Copeland A."/>
            <person name="Barry K.W."/>
            <person name="Cichocki N."/>
            <person name="Veneault-Fourrey C."/>
            <person name="LaButti K."/>
            <person name="Lindquist E.A."/>
            <person name="Lipzen A."/>
            <person name="Lundell T."/>
            <person name="Morin E."/>
            <person name="Murat C."/>
            <person name="Riley R."/>
            <person name="Ohm R."/>
            <person name="Sun H."/>
            <person name="Tunlid A."/>
            <person name="Henrissat B."/>
            <person name="Grigoriev I.V."/>
            <person name="Hibbett D.S."/>
            <person name="Martin F."/>
        </authorList>
    </citation>
    <scope>NUCLEOTIDE SEQUENCE [LARGE SCALE GENOMIC DNA]</scope>
    <source>
        <strain evidence="2">441</strain>
    </source>
</reference>
<name>A0A0C9ZFC8_9AGAM</name>
<organism evidence="1 2">
    <name type="scientific">Pisolithus microcarpus 441</name>
    <dbReference type="NCBI Taxonomy" id="765257"/>
    <lineage>
        <taxon>Eukaryota</taxon>
        <taxon>Fungi</taxon>
        <taxon>Dikarya</taxon>
        <taxon>Basidiomycota</taxon>
        <taxon>Agaricomycotina</taxon>
        <taxon>Agaricomycetes</taxon>
        <taxon>Agaricomycetidae</taxon>
        <taxon>Boletales</taxon>
        <taxon>Sclerodermatineae</taxon>
        <taxon>Pisolithaceae</taxon>
        <taxon>Pisolithus</taxon>
    </lineage>
</organism>
<evidence type="ECO:0000313" key="2">
    <source>
        <dbReference type="Proteomes" id="UP000054018"/>
    </source>
</evidence>
<keyword evidence="2" id="KW-1185">Reference proteome</keyword>
<dbReference type="HOGENOM" id="CLU_2004816_0_0_1"/>